<sequence>MTFTIDWAPDALMEDVARFFARVISGDDSYISHGEVQTGLSSDGRHWAPDLAAKMIADFEELGPCRSVAVASDGGRIVGAAVLLWVRGGRVAYCVLEDLAVDPAVRNRGVGADLVAFAEEAARERGMAWIFLESGLHNHGAHRLFERSGFRPISKVFLKPLGATE</sequence>
<dbReference type="PANTHER" id="PTHR43877:SF2">
    <property type="entry name" value="AMINOALKYLPHOSPHONATE N-ACETYLTRANSFERASE-RELATED"/>
    <property type="match status" value="1"/>
</dbReference>
<evidence type="ECO:0000313" key="4">
    <source>
        <dbReference type="EMBL" id="MBR0553284.1"/>
    </source>
</evidence>
<feature type="domain" description="N-acetyltransferase" evidence="3">
    <location>
        <begin position="26"/>
        <end position="165"/>
    </location>
</feature>
<dbReference type="EMBL" id="JAGRQC010000003">
    <property type="protein sequence ID" value="MBR0553284.1"/>
    <property type="molecule type" value="Genomic_DNA"/>
</dbReference>
<keyword evidence="5" id="KW-1185">Reference proteome</keyword>
<comment type="caution">
    <text evidence="4">The sequence shown here is derived from an EMBL/GenBank/DDBJ whole genome shotgun (WGS) entry which is preliminary data.</text>
</comment>
<proteinExistence type="predicted"/>
<protein>
    <submittedName>
        <fullName evidence="4">GNAT family N-acetyltransferase</fullName>
    </submittedName>
</protein>
<dbReference type="SUPFAM" id="SSF55729">
    <property type="entry name" value="Acyl-CoA N-acyltransferases (Nat)"/>
    <property type="match status" value="1"/>
</dbReference>
<evidence type="ECO:0000259" key="3">
    <source>
        <dbReference type="PROSITE" id="PS51186"/>
    </source>
</evidence>
<dbReference type="InterPro" id="IPR050832">
    <property type="entry name" value="Bact_Acetyltransf"/>
</dbReference>
<gene>
    <name evidence="4" type="ORF">J7S20_12270</name>
</gene>
<keyword evidence="2" id="KW-0012">Acyltransferase</keyword>
<dbReference type="PROSITE" id="PS51186">
    <property type="entry name" value="GNAT"/>
    <property type="match status" value="1"/>
</dbReference>
<dbReference type="Gene3D" id="3.40.630.30">
    <property type="match status" value="1"/>
</dbReference>
<dbReference type="CDD" id="cd04301">
    <property type="entry name" value="NAT_SF"/>
    <property type="match status" value="1"/>
</dbReference>
<dbReference type="GO" id="GO:0016747">
    <property type="term" value="F:acyltransferase activity, transferring groups other than amino-acyl groups"/>
    <property type="evidence" value="ECO:0007669"/>
    <property type="project" value="InterPro"/>
</dbReference>
<reference evidence="4" key="1">
    <citation type="submission" date="2021-04" db="EMBL/GenBank/DDBJ databases">
        <title>Ouciella asimina sp. nov., isolated from the surface seawater in the hydrothermal field of Okinawa Trough.</title>
        <authorList>
            <person name="Shuang W."/>
        </authorList>
    </citation>
    <scope>NUCLEOTIDE SEQUENCE</scope>
    <source>
        <strain evidence="4">LXI357</strain>
    </source>
</reference>
<organism evidence="4 5">
    <name type="scientific">Stakelama marina</name>
    <dbReference type="NCBI Taxonomy" id="2826939"/>
    <lineage>
        <taxon>Bacteria</taxon>
        <taxon>Pseudomonadati</taxon>
        <taxon>Pseudomonadota</taxon>
        <taxon>Alphaproteobacteria</taxon>
        <taxon>Sphingomonadales</taxon>
        <taxon>Sphingomonadaceae</taxon>
        <taxon>Stakelama</taxon>
    </lineage>
</organism>
<dbReference type="Pfam" id="PF00583">
    <property type="entry name" value="Acetyltransf_1"/>
    <property type="match status" value="1"/>
</dbReference>
<evidence type="ECO:0000256" key="2">
    <source>
        <dbReference type="ARBA" id="ARBA00023315"/>
    </source>
</evidence>
<evidence type="ECO:0000256" key="1">
    <source>
        <dbReference type="ARBA" id="ARBA00022679"/>
    </source>
</evidence>
<dbReference type="PANTHER" id="PTHR43877">
    <property type="entry name" value="AMINOALKYLPHOSPHONATE N-ACETYLTRANSFERASE-RELATED-RELATED"/>
    <property type="match status" value="1"/>
</dbReference>
<dbReference type="Proteomes" id="UP000676996">
    <property type="component" value="Unassembled WGS sequence"/>
</dbReference>
<accession>A0A8T4IHD2</accession>
<dbReference type="AlphaFoldDB" id="A0A8T4IHD2"/>
<keyword evidence="1" id="KW-0808">Transferase</keyword>
<evidence type="ECO:0000313" key="5">
    <source>
        <dbReference type="Proteomes" id="UP000676996"/>
    </source>
</evidence>
<dbReference type="InterPro" id="IPR016181">
    <property type="entry name" value="Acyl_CoA_acyltransferase"/>
</dbReference>
<dbReference type="InterPro" id="IPR000182">
    <property type="entry name" value="GNAT_dom"/>
</dbReference>
<dbReference type="RefSeq" id="WP_284054518.1">
    <property type="nucleotide sequence ID" value="NZ_JAGRQC010000003.1"/>
</dbReference>
<name>A0A8T4IHD2_9SPHN</name>